<comment type="caution">
    <text evidence="2">The sequence shown here is derived from an EMBL/GenBank/DDBJ whole genome shotgun (WGS) entry which is preliminary data.</text>
</comment>
<sequence length="620" mass="73894">MKPITFRIIRLFMNISILPVVIMSEKFSGYFIHLINNCVFKPKNQKELIAQLFSHVENDLMILSKLCNLPIYQATSYYLQTLSFLKKETIPKILFNKDNFGSKKARNEFENLFNQIYDQQHDNILKKIEENKGKVTKDLKVFNKMFNIFDLEKPNLYPLVDFFYKIKENQKQYPLIHFVIQNYKKLEMLNFFGEFLKFATLLMEKFDGKIKRNQAKSIKLKDLFKEKHSKNISKLFFNFSRFWKLASKEIKDLQFTKNISEEDVIFEITKESSIECCLPGNQGSSLMIEILIEHSIKIHNELIQSDLLSGIFKTTKENDEKKSESKFPDSKLIFPITRNFDESQFIKFDIQEFEQLISNNNNKSTFDLKFFQDEITEKLEFLKNPFIFTFQVNKFRFCDEKIESNTQFLEQKEWEQKDIQFLEWMKIQEEMKNKNLFETIKKLIEFVVLSCQKIDLAKAENLSDLTEKSIIEFVRNELSCDNYDILKEISPNFSQIAKLKHLLFINNYIQDDFESVLENLPKKFKSEMTQFQLNNLDKSIQNISIPSFLIIFKDFIKRMHENLVNTIPIRDLLLFSIGNQKPIYQEMDKFFDPSKTILLGNTYECYKYCLKILITKTNIF</sequence>
<name>A0A9Q0R5A3_ANAIG</name>
<gene>
    <name evidence="2" type="ORF">M0811_03180</name>
</gene>
<protein>
    <submittedName>
        <fullName evidence="2">E3 ubiquitin-protein ligase rnf213</fullName>
    </submittedName>
</protein>
<feature type="signal peptide" evidence="1">
    <location>
        <begin position="1"/>
        <end position="24"/>
    </location>
</feature>
<accession>A0A9Q0R5A3</accession>
<evidence type="ECO:0000313" key="3">
    <source>
        <dbReference type="Proteomes" id="UP001149090"/>
    </source>
</evidence>
<keyword evidence="1" id="KW-0732">Signal</keyword>
<proteinExistence type="predicted"/>
<dbReference type="EMBL" id="JAPDFW010000136">
    <property type="protein sequence ID" value="KAJ5066836.1"/>
    <property type="molecule type" value="Genomic_DNA"/>
</dbReference>
<keyword evidence="3" id="KW-1185">Reference proteome</keyword>
<evidence type="ECO:0000256" key="1">
    <source>
        <dbReference type="SAM" id="SignalP"/>
    </source>
</evidence>
<evidence type="ECO:0000313" key="2">
    <source>
        <dbReference type="EMBL" id="KAJ5066836.1"/>
    </source>
</evidence>
<feature type="chain" id="PRO_5040193183" evidence="1">
    <location>
        <begin position="25"/>
        <end position="620"/>
    </location>
</feature>
<dbReference type="Proteomes" id="UP001149090">
    <property type="component" value="Unassembled WGS sequence"/>
</dbReference>
<reference evidence="2" key="1">
    <citation type="submission" date="2022-10" db="EMBL/GenBank/DDBJ databases">
        <title>Novel sulphate-reducing endosymbionts in the free-living metamonad Anaeramoeba.</title>
        <authorList>
            <person name="Jerlstrom-Hultqvist J."/>
            <person name="Cepicka I."/>
            <person name="Gallot-Lavallee L."/>
            <person name="Salas-Leiva D."/>
            <person name="Curtis B.A."/>
            <person name="Zahonova K."/>
            <person name="Pipaliya S."/>
            <person name="Dacks J."/>
            <person name="Roger A.J."/>
        </authorList>
    </citation>
    <scope>NUCLEOTIDE SEQUENCE</scope>
    <source>
        <strain evidence="2">BMAN</strain>
    </source>
</reference>
<organism evidence="2 3">
    <name type="scientific">Anaeramoeba ignava</name>
    <name type="common">Anaerobic marine amoeba</name>
    <dbReference type="NCBI Taxonomy" id="1746090"/>
    <lineage>
        <taxon>Eukaryota</taxon>
        <taxon>Metamonada</taxon>
        <taxon>Anaeramoebidae</taxon>
        <taxon>Anaeramoeba</taxon>
    </lineage>
</organism>
<dbReference type="AlphaFoldDB" id="A0A9Q0R5A3"/>